<evidence type="ECO:0000256" key="1">
    <source>
        <dbReference type="PROSITE-ProRule" id="PRU00047"/>
    </source>
</evidence>
<feature type="non-terminal residue" evidence="3">
    <location>
        <position position="1"/>
    </location>
</feature>
<keyword evidence="1" id="KW-0863">Zinc-finger</keyword>
<dbReference type="Proteomes" id="UP000257109">
    <property type="component" value="Unassembled WGS sequence"/>
</dbReference>
<organism evidence="3 4">
    <name type="scientific">Mucuna pruriens</name>
    <name type="common">Velvet bean</name>
    <name type="synonym">Dolichos pruriens</name>
    <dbReference type="NCBI Taxonomy" id="157652"/>
    <lineage>
        <taxon>Eukaryota</taxon>
        <taxon>Viridiplantae</taxon>
        <taxon>Streptophyta</taxon>
        <taxon>Embryophyta</taxon>
        <taxon>Tracheophyta</taxon>
        <taxon>Spermatophyta</taxon>
        <taxon>Magnoliopsida</taxon>
        <taxon>eudicotyledons</taxon>
        <taxon>Gunneridae</taxon>
        <taxon>Pentapetalae</taxon>
        <taxon>rosids</taxon>
        <taxon>fabids</taxon>
        <taxon>Fabales</taxon>
        <taxon>Fabaceae</taxon>
        <taxon>Papilionoideae</taxon>
        <taxon>50 kb inversion clade</taxon>
        <taxon>NPAAA clade</taxon>
        <taxon>indigoferoid/millettioid clade</taxon>
        <taxon>Phaseoleae</taxon>
        <taxon>Mucuna</taxon>
    </lineage>
</organism>
<dbReference type="GO" id="GO:0008270">
    <property type="term" value="F:zinc ion binding"/>
    <property type="evidence" value="ECO:0007669"/>
    <property type="project" value="UniProtKB-KW"/>
</dbReference>
<name>A0A371GDL1_MUCPR</name>
<proteinExistence type="predicted"/>
<comment type="caution">
    <text evidence="3">The sequence shown here is derived from an EMBL/GenBank/DDBJ whole genome shotgun (WGS) entry which is preliminary data.</text>
</comment>
<feature type="domain" description="CCHC-type" evidence="2">
    <location>
        <begin position="19"/>
        <end position="35"/>
    </location>
</feature>
<accession>A0A371GDL1</accession>
<dbReference type="Pfam" id="PF00098">
    <property type="entry name" value="zf-CCHC"/>
    <property type="match status" value="1"/>
</dbReference>
<dbReference type="PANTHER" id="PTHR35046">
    <property type="entry name" value="ZINC KNUCKLE (CCHC-TYPE) FAMILY PROTEIN"/>
    <property type="match status" value="1"/>
</dbReference>
<dbReference type="PANTHER" id="PTHR35046:SF9">
    <property type="entry name" value="RNA-DIRECTED DNA POLYMERASE"/>
    <property type="match status" value="1"/>
</dbReference>
<dbReference type="AlphaFoldDB" id="A0A371GDL1"/>
<dbReference type="PROSITE" id="PS50158">
    <property type="entry name" value="ZF_CCHC"/>
    <property type="match status" value="1"/>
</dbReference>
<dbReference type="InterPro" id="IPR001878">
    <property type="entry name" value="Znf_CCHC"/>
</dbReference>
<keyword evidence="1" id="KW-0862">Zinc</keyword>
<evidence type="ECO:0000313" key="4">
    <source>
        <dbReference type="Proteomes" id="UP000257109"/>
    </source>
</evidence>
<dbReference type="OrthoDB" id="1934635at2759"/>
<gene>
    <name evidence="3" type="ORF">CR513_29753</name>
</gene>
<keyword evidence="4" id="KW-1185">Reference proteome</keyword>
<evidence type="ECO:0000313" key="3">
    <source>
        <dbReference type="EMBL" id="RDX88630.1"/>
    </source>
</evidence>
<sequence length="115" mass="13163">MELKKNQIEANLSKNRDIKCFKCLKRGHIASQCPNKRIMIMKDNGELETKDDFDNDLMSFLEEDNEELLHDEDLLIDFQDVFLDEVPSGLSSIRGIEHHIDLIPGVALPNIPATQ</sequence>
<dbReference type="SUPFAM" id="SSF57756">
    <property type="entry name" value="Retrovirus zinc finger-like domains"/>
    <property type="match status" value="1"/>
</dbReference>
<reference evidence="3" key="1">
    <citation type="submission" date="2018-05" db="EMBL/GenBank/DDBJ databases">
        <title>Draft genome of Mucuna pruriens seed.</title>
        <authorList>
            <person name="Nnadi N.E."/>
            <person name="Vos R."/>
            <person name="Hasami M.H."/>
            <person name="Devisetty U.K."/>
            <person name="Aguiy J.C."/>
        </authorList>
    </citation>
    <scope>NUCLEOTIDE SEQUENCE [LARGE SCALE GENOMIC DNA]</scope>
    <source>
        <strain evidence="3">JCA_2017</strain>
    </source>
</reference>
<protein>
    <recommendedName>
        <fullName evidence="2">CCHC-type domain-containing protein</fullName>
    </recommendedName>
</protein>
<keyword evidence="1" id="KW-0479">Metal-binding</keyword>
<dbReference type="EMBL" id="QJKJ01005888">
    <property type="protein sequence ID" value="RDX88630.1"/>
    <property type="molecule type" value="Genomic_DNA"/>
</dbReference>
<dbReference type="Gene3D" id="4.10.60.10">
    <property type="entry name" value="Zinc finger, CCHC-type"/>
    <property type="match status" value="1"/>
</dbReference>
<dbReference type="InterPro" id="IPR036875">
    <property type="entry name" value="Znf_CCHC_sf"/>
</dbReference>
<dbReference type="SMART" id="SM00343">
    <property type="entry name" value="ZnF_C2HC"/>
    <property type="match status" value="1"/>
</dbReference>
<evidence type="ECO:0000259" key="2">
    <source>
        <dbReference type="PROSITE" id="PS50158"/>
    </source>
</evidence>
<dbReference type="GO" id="GO:0003676">
    <property type="term" value="F:nucleic acid binding"/>
    <property type="evidence" value="ECO:0007669"/>
    <property type="project" value="InterPro"/>
</dbReference>